<dbReference type="InterPro" id="IPR037185">
    <property type="entry name" value="EmrE-like"/>
</dbReference>
<keyword evidence="4" id="KW-1185">Reference proteome</keyword>
<organism evidence="3 4">
    <name type="scientific">Antarctobacter heliothermus</name>
    <dbReference type="NCBI Taxonomy" id="74033"/>
    <lineage>
        <taxon>Bacteria</taxon>
        <taxon>Pseudomonadati</taxon>
        <taxon>Pseudomonadota</taxon>
        <taxon>Alphaproteobacteria</taxon>
        <taxon>Rhodobacterales</taxon>
        <taxon>Roseobacteraceae</taxon>
        <taxon>Antarctobacter</taxon>
    </lineage>
</organism>
<evidence type="ECO:0000313" key="4">
    <source>
        <dbReference type="Proteomes" id="UP000203589"/>
    </source>
</evidence>
<dbReference type="SUPFAM" id="SSF103481">
    <property type="entry name" value="Multidrug resistance efflux transporter EmrE"/>
    <property type="match status" value="2"/>
</dbReference>
<dbReference type="PANTHER" id="PTHR22911:SF103">
    <property type="entry name" value="BLR2811 PROTEIN"/>
    <property type="match status" value="1"/>
</dbReference>
<dbReference type="Proteomes" id="UP000203589">
    <property type="component" value="Chromosome"/>
</dbReference>
<keyword evidence="1" id="KW-1133">Transmembrane helix</keyword>
<name>A0A222E2D1_9RHOB</name>
<feature type="transmembrane region" description="Helical" evidence="1">
    <location>
        <begin position="111"/>
        <end position="130"/>
    </location>
</feature>
<keyword evidence="1" id="KW-0472">Membrane</keyword>
<feature type="transmembrane region" description="Helical" evidence="1">
    <location>
        <begin position="21"/>
        <end position="41"/>
    </location>
</feature>
<dbReference type="AlphaFoldDB" id="A0A222E2D1"/>
<feature type="transmembrane region" description="Helical" evidence="1">
    <location>
        <begin position="53"/>
        <end position="71"/>
    </location>
</feature>
<dbReference type="GO" id="GO:0016020">
    <property type="term" value="C:membrane"/>
    <property type="evidence" value="ECO:0007669"/>
    <property type="project" value="InterPro"/>
</dbReference>
<evidence type="ECO:0000256" key="1">
    <source>
        <dbReference type="SAM" id="Phobius"/>
    </source>
</evidence>
<evidence type="ECO:0000259" key="2">
    <source>
        <dbReference type="Pfam" id="PF00892"/>
    </source>
</evidence>
<accession>A0A222E2D1</accession>
<reference evidence="3 4" key="1">
    <citation type="submission" date="2017-07" db="EMBL/GenBank/DDBJ databases">
        <title>Genome Sequence of Antarctobacter heliothermus Strain SMS3 Isolated from a culture of the Diatom Skeletonema marinoi.</title>
        <authorList>
            <person name="Topel M."/>
            <person name="Pinder M.I.M."/>
            <person name="Johansson O.N."/>
            <person name="Kourtchenko O."/>
            <person name="Godhe A."/>
            <person name="Clarke A.K."/>
        </authorList>
    </citation>
    <scope>NUCLEOTIDE SEQUENCE [LARGE SCALE GENOMIC DNA]</scope>
    <source>
        <strain evidence="3 4">SMS3</strain>
    </source>
</reference>
<feature type="transmembrane region" description="Helical" evidence="1">
    <location>
        <begin position="192"/>
        <end position="213"/>
    </location>
</feature>
<dbReference type="InterPro" id="IPR000620">
    <property type="entry name" value="EamA_dom"/>
</dbReference>
<dbReference type="EMBL" id="CP022540">
    <property type="protein sequence ID" value="ASP20323.1"/>
    <property type="molecule type" value="Genomic_DNA"/>
</dbReference>
<feature type="transmembrane region" description="Helical" evidence="1">
    <location>
        <begin position="250"/>
        <end position="270"/>
    </location>
</feature>
<protein>
    <submittedName>
        <fullName evidence="3">Riboflavin transporter</fullName>
    </submittedName>
</protein>
<gene>
    <name evidence="3" type="ORF">ANTHELSMS3_01628</name>
</gene>
<feature type="transmembrane region" description="Helical" evidence="1">
    <location>
        <begin position="163"/>
        <end position="180"/>
    </location>
</feature>
<dbReference type="RefSeq" id="WP_198319906.1">
    <property type="nucleotide sequence ID" value="NZ_CP022540.1"/>
</dbReference>
<dbReference type="KEGG" id="aht:ANTHELSMS3_01628"/>
<dbReference type="PANTHER" id="PTHR22911">
    <property type="entry name" value="ACYL-MALONYL CONDENSING ENZYME-RELATED"/>
    <property type="match status" value="1"/>
</dbReference>
<feature type="transmembrane region" description="Helical" evidence="1">
    <location>
        <begin position="83"/>
        <end position="105"/>
    </location>
</feature>
<feature type="transmembrane region" description="Helical" evidence="1">
    <location>
        <begin position="139"/>
        <end position="157"/>
    </location>
</feature>
<sequence length="306" mass="32586">MPSPIAAPLRHAPPPSSSENLRGIVLMALGFFSFAACDVMAKVLTETLHPVQVVWFRQIGLALGVIVLLALRGPSMLRSRLPVLQITRGLLAVCSAICFIISVSYVPLADAVAVTFIAPFIVTLLGAFVLRESVGIRRWIAVGIGFIGMLIVIRPGLGVFHPAIGFTVAAACFFALRQVLSRSLSGADPVITTVTYTSLTSIVLVSVALPFVWTTPDQLSLWLLAVGLAATAGLGEVLVIRALDIAQAVVLAPIHYSMIIWGTFYGFVVFSDLPDGWTLIGCGIIIASGLYTLHRERLAAKAQPNT</sequence>
<keyword evidence="1" id="KW-0812">Transmembrane</keyword>
<dbReference type="Pfam" id="PF00892">
    <property type="entry name" value="EamA"/>
    <property type="match status" value="1"/>
</dbReference>
<evidence type="ECO:0000313" key="3">
    <source>
        <dbReference type="EMBL" id="ASP20323.1"/>
    </source>
</evidence>
<proteinExistence type="predicted"/>
<feature type="transmembrane region" description="Helical" evidence="1">
    <location>
        <begin position="219"/>
        <end position="243"/>
    </location>
</feature>
<feature type="domain" description="EamA" evidence="2">
    <location>
        <begin position="22"/>
        <end position="153"/>
    </location>
</feature>
<feature type="transmembrane region" description="Helical" evidence="1">
    <location>
        <begin position="276"/>
        <end position="293"/>
    </location>
</feature>